<dbReference type="InterPro" id="IPR036388">
    <property type="entry name" value="WH-like_DNA-bd_sf"/>
</dbReference>
<dbReference type="Proteomes" id="UP000256877">
    <property type="component" value="Unassembled WGS sequence"/>
</dbReference>
<dbReference type="Proteomes" id="UP000257123">
    <property type="component" value="Unassembled WGS sequence"/>
</dbReference>
<dbReference type="GeneID" id="1465213"/>
<dbReference type="EMBL" id="NMUF01000081">
    <property type="protein sequence ID" value="RFA94566.1"/>
    <property type="molecule type" value="Genomic_DNA"/>
</dbReference>
<evidence type="ECO:0000313" key="4">
    <source>
        <dbReference type="Proteomes" id="UP000257123"/>
    </source>
</evidence>
<reference evidence="3 4" key="1">
    <citation type="submission" date="2017-07" db="EMBL/GenBank/DDBJ databases">
        <title>Draft genome sequence of aerobic hyperthermophilic archaea, Pyrobaculum aerophilum YKB31 and YKB32.</title>
        <authorList>
            <person name="Mochizuki T."/>
            <person name="Berliner A.J."/>
            <person name="Yoshida-Takashima Y."/>
            <person name="Takaki Y."/>
            <person name="Nunoura T."/>
            <person name="Takai K."/>
        </authorList>
    </citation>
    <scope>NUCLEOTIDE SEQUENCE [LARGE SCALE GENOMIC DNA]</scope>
    <source>
        <strain evidence="1 4">YKB31</strain>
        <strain evidence="2 3">YKB32</strain>
    </source>
</reference>
<evidence type="ECO:0000313" key="2">
    <source>
        <dbReference type="EMBL" id="RFA94566.1"/>
    </source>
</evidence>
<comment type="caution">
    <text evidence="1">The sequence shown here is derived from an EMBL/GenBank/DDBJ whole genome shotgun (WGS) entry which is preliminary data.</text>
</comment>
<dbReference type="EMBL" id="NMUE01000096">
    <property type="protein sequence ID" value="RFA92347.1"/>
    <property type="molecule type" value="Genomic_DNA"/>
</dbReference>
<gene>
    <name evidence="1" type="ORF">CGL51_14525</name>
    <name evidence="2" type="ORF">CGL52_14230</name>
</gene>
<dbReference type="OMA" id="RCNTKWR"/>
<dbReference type="SUPFAM" id="SSF46785">
    <property type="entry name" value="Winged helix' DNA-binding domain"/>
    <property type="match status" value="1"/>
</dbReference>
<organism evidence="1 4">
    <name type="scientific">Pyrobaculum aerophilum</name>
    <dbReference type="NCBI Taxonomy" id="13773"/>
    <lineage>
        <taxon>Archaea</taxon>
        <taxon>Thermoproteota</taxon>
        <taxon>Thermoprotei</taxon>
        <taxon>Thermoproteales</taxon>
        <taxon>Thermoproteaceae</taxon>
        <taxon>Pyrobaculum</taxon>
    </lineage>
</organism>
<proteinExistence type="predicted"/>
<sequence>MVNHAVRDLTSQRLVEQIINLLKEYGELSSADIAKMLGVNRRSVAAILARLRREGIVEYIGYCFGGNRCNTKWKLKMN</sequence>
<dbReference type="InterPro" id="IPR036390">
    <property type="entry name" value="WH_DNA-bd_sf"/>
</dbReference>
<dbReference type="RefSeq" id="WP_011007458.1">
    <property type="nucleotide sequence ID" value="NZ_DAIOPL010000018.1"/>
</dbReference>
<accession>A0A371QU75</accession>
<dbReference type="Pfam" id="PF13412">
    <property type="entry name" value="HTH_24"/>
    <property type="match status" value="1"/>
</dbReference>
<protein>
    <submittedName>
        <fullName evidence="1">Transcriptional regulator</fullName>
    </submittedName>
</protein>
<evidence type="ECO:0000313" key="3">
    <source>
        <dbReference type="Proteomes" id="UP000256877"/>
    </source>
</evidence>
<dbReference type="AlphaFoldDB" id="A0A371QU75"/>
<name>A0A371QU75_9CREN</name>
<evidence type="ECO:0000313" key="1">
    <source>
        <dbReference type="EMBL" id="RFA92347.1"/>
    </source>
</evidence>
<dbReference type="Gene3D" id="1.10.10.10">
    <property type="entry name" value="Winged helix-like DNA-binding domain superfamily/Winged helix DNA-binding domain"/>
    <property type="match status" value="1"/>
</dbReference>